<evidence type="ECO:0000313" key="1">
    <source>
        <dbReference type="EMBL" id="KAB0798502.1"/>
    </source>
</evidence>
<organism evidence="1 2">
    <name type="scientific">Photinus pyralis</name>
    <name type="common">Common eastern firefly</name>
    <name type="synonym">Lampyris pyralis</name>
    <dbReference type="NCBI Taxonomy" id="7054"/>
    <lineage>
        <taxon>Eukaryota</taxon>
        <taxon>Metazoa</taxon>
        <taxon>Ecdysozoa</taxon>
        <taxon>Arthropoda</taxon>
        <taxon>Hexapoda</taxon>
        <taxon>Insecta</taxon>
        <taxon>Pterygota</taxon>
        <taxon>Neoptera</taxon>
        <taxon>Endopterygota</taxon>
        <taxon>Coleoptera</taxon>
        <taxon>Polyphaga</taxon>
        <taxon>Elateriformia</taxon>
        <taxon>Elateroidea</taxon>
        <taxon>Lampyridae</taxon>
        <taxon>Lampyrinae</taxon>
        <taxon>Photinus</taxon>
    </lineage>
</organism>
<sequence length="111" mass="12921">MCEQFIFKSNTKFETSKRDCIKIVGYNPTIDLLLQADGTRQNFKTKSCTKLCSIFPRVFPNQKMLLANNLRCNMCTCTRYQLIFLSRPILKVHAWSADSKIAYYITSVFVF</sequence>
<comment type="caution">
    <text evidence="1">The sequence shown here is derived from an EMBL/GenBank/DDBJ whole genome shotgun (WGS) entry which is preliminary data.</text>
</comment>
<dbReference type="InParanoid" id="A0A5N4AMC3"/>
<accession>A0A5N4AMC3</accession>
<dbReference type="AlphaFoldDB" id="A0A5N4AMC3"/>
<reference evidence="1 2" key="1">
    <citation type="journal article" date="2018" name="Elife">
        <title>Firefly genomes illuminate parallel origins of bioluminescence in beetles.</title>
        <authorList>
            <person name="Fallon T.R."/>
            <person name="Lower S.E."/>
            <person name="Chang C.H."/>
            <person name="Bessho-Uehara M."/>
            <person name="Martin G.J."/>
            <person name="Bewick A.J."/>
            <person name="Behringer M."/>
            <person name="Debat H.J."/>
            <person name="Wong I."/>
            <person name="Day J.C."/>
            <person name="Suvorov A."/>
            <person name="Silva C.J."/>
            <person name="Stanger-Hall K.F."/>
            <person name="Hall D.W."/>
            <person name="Schmitz R.J."/>
            <person name="Nelson D.R."/>
            <person name="Lewis S.M."/>
            <person name="Shigenobu S."/>
            <person name="Bybee S.M."/>
            <person name="Larracuente A.M."/>
            <person name="Oba Y."/>
            <person name="Weng J.K."/>
        </authorList>
    </citation>
    <scope>NUCLEOTIDE SEQUENCE [LARGE SCALE GENOMIC DNA]</scope>
    <source>
        <strain evidence="1">1611_PpyrPB1</strain>
        <tissue evidence="1">Whole body</tissue>
    </source>
</reference>
<protein>
    <submittedName>
        <fullName evidence="1">Uncharacterized protein</fullName>
    </submittedName>
</protein>
<keyword evidence="2" id="KW-1185">Reference proteome</keyword>
<proteinExistence type="predicted"/>
<evidence type="ECO:0000313" key="2">
    <source>
        <dbReference type="Proteomes" id="UP000327044"/>
    </source>
</evidence>
<dbReference type="Proteomes" id="UP000327044">
    <property type="component" value="Unassembled WGS sequence"/>
</dbReference>
<gene>
    <name evidence="1" type="ORF">PPYR_09495</name>
</gene>
<name>A0A5N4AMC3_PHOPY</name>
<dbReference type="EMBL" id="VVIM01000006">
    <property type="protein sequence ID" value="KAB0798502.1"/>
    <property type="molecule type" value="Genomic_DNA"/>
</dbReference>